<evidence type="ECO:0000313" key="4">
    <source>
        <dbReference type="Proteomes" id="UP001198190"/>
    </source>
</evidence>
<organism evidence="3 4">
    <name type="scientific">Megamonas funiformis</name>
    <dbReference type="NCBI Taxonomy" id="437897"/>
    <lineage>
        <taxon>Bacteria</taxon>
        <taxon>Bacillati</taxon>
        <taxon>Bacillota</taxon>
        <taxon>Negativicutes</taxon>
        <taxon>Selenomonadales</taxon>
        <taxon>Selenomonadaceae</taxon>
        <taxon>Megamonas</taxon>
    </lineage>
</organism>
<evidence type="ECO:0000313" key="3">
    <source>
        <dbReference type="EMBL" id="MCB6827937.1"/>
    </source>
</evidence>
<dbReference type="InterPro" id="IPR029063">
    <property type="entry name" value="SAM-dependent_MTases_sf"/>
</dbReference>
<sequence length="457" mass="54651">MILNNLKVPVIHDDFLTFNTLKKYDAIIMNPPLNNGEEHLLKAIEIQERYGGQIVCLLNSQTLKEPYNIKRKELLNKLEELNADIEYVDKLLLTNKRIIDIDKIIIYINIPEKYTESILFANLKNNKEYMTYSSHIQNDSLIEKNPIEYFPALYNNEILLGISLIKEFKSLKKYILINKNTSNYNSSNNIKLMLNNKDLTINNYIEAVRYKYWKIIFDSKMFQEIFTTNLKCEYESRLYDFKKYDITAYNIISLRCEIFYKLKQDIENNILEIFDEFSRKYCYSDFSKNIHYYNGWKTNKAYKINNKIILPYDAWDYYSNEYEPTACESEFLDIEKIFSILNGNILGNYETRKILKWAEKMNITKNIQFKFFKVTFYKKGTCHITFTDKKFLDKLNIYGSQKKGWLPPAFGIKSYNSMSKEEQNIIDDFCGKDKYYEIMTHKEEYLLNENNILKIEQ</sequence>
<reference evidence="3" key="1">
    <citation type="submission" date="2021-10" db="EMBL/GenBank/DDBJ databases">
        <title>Collection of gut derived symbiotic bacterial strains cultured from healthy donors.</title>
        <authorList>
            <person name="Lin H."/>
            <person name="Littmann E."/>
            <person name="Claire K."/>
            <person name="Pamer E."/>
        </authorList>
    </citation>
    <scope>NUCLEOTIDE SEQUENCE</scope>
    <source>
        <strain evidence="3">MSK.7.16</strain>
    </source>
</reference>
<keyword evidence="1" id="KW-0175">Coiled coil</keyword>
<protein>
    <submittedName>
        <fullName evidence="3">DUF4942 domain-containing protein</fullName>
    </submittedName>
</protein>
<dbReference type="Pfam" id="PF13708">
    <property type="entry name" value="DUF4942"/>
    <property type="match status" value="1"/>
</dbReference>
<feature type="domain" description="DUF4942" evidence="2">
    <location>
        <begin position="206"/>
        <end position="403"/>
    </location>
</feature>
<evidence type="ECO:0000256" key="1">
    <source>
        <dbReference type="SAM" id="Coils"/>
    </source>
</evidence>
<dbReference type="AlphaFoldDB" id="A0AAW4U3V1"/>
<name>A0AAW4U3V1_9FIRM</name>
<dbReference type="SUPFAM" id="SSF53335">
    <property type="entry name" value="S-adenosyl-L-methionine-dependent methyltransferases"/>
    <property type="match status" value="1"/>
</dbReference>
<gene>
    <name evidence="3" type="ORF">LIY65_04460</name>
</gene>
<dbReference type="EMBL" id="JAJCGD010000008">
    <property type="protein sequence ID" value="MCB6827937.1"/>
    <property type="molecule type" value="Genomic_DNA"/>
</dbReference>
<comment type="caution">
    <text evidence="3">The sequence shown here is derived from an EMBL/GenBank/DDBJ whole genome shotgun (WGS) entry which is preliminary data.</text>
</comment>
<proteinExistence type="predicted"/>
<dbReference type="Proteomes" id="UP001198190">
    <property type="component" value="Unassembled WGS sequence"/>
</dbReference>
<dbReference type="Gene3D" id="3.40.50.150">
    <property type="entry name" value="Vaccinia Virus protein VP39"/>
    <property type="match status" value="1"/>
</dbReference>
<dbReference type="InterPro" id="IPR031339">
    <property type="entry name" value="DUF4942"/>
</dbReference>
<accession>A0AAW4U3V1</accession>
<feature type="coiled-coil region" evidence="1">
    <location>
        <begin position="64"/>
        <end position="91"/>
    </location>
</feature>
<evidence type="ECO:0000259" key="2">
    <source>
        <dbReference type="Pfam" id="PF13708"/>
    </source>
</evidence>